<name>A0A085NR23_9BILA</name>
<accession>A0A085NR23</accession>
<evidence type="ECO:0000259" key="1">
    <source>
        <dbReference type="Pfam" id="PF23663"/>
    </source>
</evidence>
<reference evidence="2" key="1">
    <citation type="journal article" date="2014" name="Nat. Genet.">
        <title>Genome and transcriptome of the porcine whipworm Trichuris suis.</title>
        <authorList>
            <person name="Jex A.R."/>
            <person name="Nejsum P."/>
            <person name="Schwarz E.M."/>
            <person name="Hu L."/>
            <person name="Young N.D."/>
            <person name="Hall R.S."/>
            <person name="Korhonen P.K."/>
            <person name="Liao S."/>
            <person name="Thamsborg S."/>
            <person name="Xia J."/>
            <person name="Xu P."/>
            <person name="Wang S."/>
            <person name="Scheerlinck J.P."/>
            <person name="Hofmann A."/>
            <person name="Sternberg P.W."/>
            <person name="Wang J."/>
            <person name="Gasser R.B."/>
        </authorList>
    </citation>
    <scope>NUCLEOTIDE SEQUENCE [LARGE SCALE GENOMIC DNA]</scope>
    <source>
        <strain evidence="2">DCEP-RM93F</strain>
    </source>
</reference>
<feature type="domain" description="SCAN" evidence="1">
    <location>
        <begin position="33"/>
        <end position="58"/>
    </location>
</feature>
<dbReference type="EMBL" id="KL367480">
    <property type="protein sequence ID" value="KFD71919.1"/>
    <property type="molecule type" value="Genomic_DNA"/>
</dbReference>
<gene>
    <name evidence="2" type="ORF">M514_16029</name>
</gene>
<proteinExistence type="predicted"/>
<dbReference type="AlphaFoldDB" id="A0A085NR23"/>
<protein>
    <recommendedName>
        <fullName evidence="1">SCAN domain-containing protein</fullName>
    </recommendedName>
</protein>
<evidence type="ECO:0000313" key="2">
    <source>
        <dbReference type="EMBL" id="KFD71919.1"/>
    </source>
</evidence>
<dbReference type="Pfam" id="PF23663">
    <property type="entry name" value="Znf_SCAND3"/>
    <property type="match status" value="1"/>
</dbReference>
<dbReference type="Proteomes" id="UP000030758">
    <property type="component" value="Unassembled WGS sequence"/>
</dbReference>
<dbReference type="InterPro" id="IPR057560">
    <property type="entry name" value="Znf_SCAND3"/>
</dbReference>
<organism evidence="2">
    <name type="scientific">Trichuris suis</name>
    <name type="common">pig whipworm</name>
    <dbReference type="NCBI Taxonomy" id="68888"/>
    <lineage>
        <taxon>Eukaryota</taxon>
        <taxon>Metazoa</taxon>
        <taxon>Ecdysozoa</taxon>
        <taxon>Nematoda</taxon>
        <taxon>Enoplea</taxon>
        <taxon>Dorylaimia</taxon>
        <taxon>Trichinellida</taxon>
        <taxon>Trichuridae</taxon>
        <taxon>Trichuris</taxon>
    </lineage>
</organism>
<sequence>MHHDGRNQSHGEEMVTEEVSICARCYVYINETSGAHTCRNCGQNVHAICEHASKDGREAKRMKVDSDEQFPPARLEVTARVPVPDVDSGRREQSLLTKQFLLAPGCLRTFEPTIHHTSGFTLCRKKLVRVVDVPDQEVPLQLAATTQYTGSGQGLVSSINAAVGKTGKLSVKFFLTPWLNDPKLKEEHASA</sequence>